<evidence type="ECO:0000313" key="3">
    <source>
        <dbReference type="Proteomes" id="UP000030710"/>
    </source>
</evidence>
<feature type="compositionally biased region" description="Basic and acidic residues" evidence="1">
    <location>
        <begin position="1"/>
        <end position="13"/>
    </location>
</feature>
<accession>U1MUN0</accession>
<dbReference type="HOGENOM" id="CLU_1536640_0_0_2"/>
<proteinExistence type="predicted"/>
<reference evidence="2 3" key="1">
    <citation type="journal article" date="2013" name="PLoS ONE">
        <title>Assembly-driven community genomics of a hypersaline microbial ecosystem.</title>
        <authorList>
            <person name="Podell S."/>
            <person name="Ugalde J.A."/>
            <person name="Narasingarao P."/>
            <person name="Banfield J.F."/>
            <person name="Heidelberg K.B."/>
            <person name="Allen E.E."/>
        </authorList>
    </citation>
    <scope>NUCLEOTIDE SEQUENCE [LARGE SCALE GENOMIC DNA]</scope>
    <source>
        <strain evidence="3">J07HQW2</strain>
    </source>
</reference>
<evidence type="ECO:0000313" key="2">
    <source>
        <dbReference type="EMBL" id="ERG94059.1"/>
    </source>
</evidence>
<name>U1MUN0_9EURY</name>
<dbReference type="EMBL" id="KE356561">
    <property type="protein sequence ID" value="ERG94059.1"/>
    <property type="molecule type" value="Genomic_DNA"/>
</dbReference>
<dbReference type="eggNOG" id="arCOG02756">
    <property type="taxonomic scope" value="Archaea"/>
</dbReference>
<dbReference type="Pfam" id="PF25212">
    <property type="entry name" value="HVO_A0114"/>
    <property type="match status" value="1"/>
</dbReference>
<dbReference type="Proteomes" id="UP000030710">
    <property type="component" value="Unassembled WGS sequence"/>
</dbReference>
<gene>
    <name evidence="2" type="ORF">J07HQW2_00493</name>
</gene>
<dbReference type="RefSeq" id="WP_021053553.1">
    <property type="nucleotide sequence ID" value="NZ_KE356561.1"/>
</dbReference>
<dbReference type="AlphaFoldDB" id="U1MUN0"/>
<feature type="region of interest" description="Disordered" evidence="1">
    <location>
        <begin position="1"/>
        <end position="22"/>
    </location>
</feature>
<sequence length="174" mass="19108">MTVERSDEARENTLETADAATEGDSSPAVVSFAMVGELRKILTDRRIELSQTLLNTDGAAESISVLADELNRDYRTVHGDVSLLADYGLLFVFDEGQSKTSYCPASGFIPMSTSLVVSQAKSQRLRENLFCYLQPINHLSYKLLLVISLEEFIPDESAGEVCWVNPSGLPRLGT</sequence>
<protein>
    <submittedName>
        <fullName evidence="2">Putative transcriptional regulator</fullName>
    </submittedName>
</protein>
<evidence type="ECO:0000256" key="1">
    <source>
        <dbReference type="SAM" id="MobiDB-lite"/>
    </source>
</evidence>
<organism evidence="2 3">
    <name type="scientific">Haloquadratum walsbyi J07HQW2</name>
    <dbReference type="NCBI Taxonomy" id="1238425"/>
    <lineage>
        <taxon>Archaea</taxon>
        <taxon>Methanobacteriati</taxon>
        <taxon>Methanobacteriota</taxon>
        <taxon>Stenosarchaea group</taxon>
        <taxon>Halobacteria</taxon>
        <taxon>Halobacteriales</taxon>
        <taxon>Haloferacaceae</taxon>
        <taxon>Haloquadratum</taxon>
    </lineage>
</organism>